<dbReference type="SUPFAM" id="SSF56112">
    <property type="entry name" value="Protein kinase-like (PK-like)"/>
    <property type="match status" value="1"/>
</dbReference>
<dbReference type="RefSeq" id="XP_030989463.1">
    <property type="nucleotide sequence ID" value="XM_031133174.1"/>
</dbReference>
<sequence>MFKFSLSPGPPFEEFYVNQKLTLTVSPEDLSDLPKVIHVRIREMISNTMSFTMLVDILDRDDDISLTGTSTFFLKLFDRRFSKAFRDQVPWSTARERAFVKAATIGREGLDGFVFSICALENYREQTAQAWTVAQREACLAVDIADVYYDELSVYDALQDFQGQSIPRFVASLELDISPLGVDVPPRDPNAAFATFEPFIVKGILLERIEGFTLWDMPDRGVPRWQWQGLVDKARRMLDILDDNEILNMDVQPQNFIVAPLTDKPESTDDYKVYMIDFGMCRFREENESNLVWSVAKNTYNGDGRLFYWMNIRLEREGFVLRNDGFPGYRPWDPSLLDAM</sequence>
<dbReference type="InParanoid" id="A0A507AG85"/>
<dbReference type="STRING" id="1093900.A0A507AG85"/>
<gene>
    <name evidence="1" type="ORF">E0L32_010544</name>
</gene>
<dbReference type="InterPro" id="IPR011009">
    <property type="entry name" value="Kinase-like_dom_sf"/>
</dbReference>
<comment type="caution">
    <text evidence="1">The sequence shown here is derived from an EMBL/GenBank/DDBJ whole genome shotgun (WGS) entry which is preliminary data.</text>
</comment>
<dbReference type="Proteomes" id="UP000319257">
    <property type="component" value="Unassembled WGS sequence"/>
</dbReference>
<protein>
    <recommendedName>
        <fullName evidence="3">Protein kinase domain-containing protein</fullName>
    </recommendedName>
</protein>
<dbReference type="EMBL" id="SKBQ01000086">
    <property type="protein sequence ID" value="TPX07752.1"/>
    <property type="molecule type" value="Genomic_DNA"/>
</dbReference>
<reference evidence="1 2" key="1">
    <citation type="submission" date="2019-06" db="EMBL/GenBank/DDBJ databases">
        <title>Draft genome sequence of the filamentous fungus Phialemoniopsis curvata isolated from diesel fuel.</title>
        <authorList>
            <person name="Varaljay V.A."/>
            <person name="Lyon W.J."/>
            <person name="Crouch A.L."/>
            <person name="Drake C.E."/>
            <person name="Hollomon J.M."/>
            <person name="Nadeau L.J."/>
            <person name="Nunn H.S."/>
            <person name="Stevenson B.S."/>
            <person name="Bojanowski C.L."/>
            <person name="Crookes-Goodson W.J."/>
        </authorList>
    </citation>
    <scope>NUCLEOTIDE SEQUENCE [LARGE SCALE GENOMIC DNA]</scope>
    <source>
        <strain evidence="1 2">D216</strain>
    </source>
</reference>
<keyword evidence="2" id="KW-1185">Reference proteome</keyword>
<proteinExistence type="predicted"/>
<organism evidence="1 2">
    <name type="scientific">Thyridium curvatum</name>
    <dbReference type="NCBI Taxonomy" id="1093900"/>
    <lineage>
        <taxon>Eukaryota</taxon>
        <taxon>Fungi</taxon>
        <taxon>Dikarya</taxon>
        <taxon>Ascomycota</taxon>
        <taxon>Pezizomycotina</taxon>
        <taxon>Sordariomycetes</taxon>
        <taxon>Sordariomycetidae</taxon>
        <taxon>Thyridiales</taxon>
        <taxon>Thyridiaceae</taxon>
        <taxon>Thyridium</taxon>
    </lineage>
</organism>
<evidence type="ECO:0000313" key="1">
    <source>
        <dbReference type="EMBL" id="TPX07752.1"/>
    </source>
</evidence>
<evidence type="ECO:0000313" key="2">
    <source>
        <dbReference type="Proteomes" id="UP000319257"/>
    </source>
</evidence>
<dbReference type="OrthoDB" id="5134445at2759"/>
<evidence type="ECO:0008006" key="3">
    <source>
        <dbReference type="Google" id="ProtNLM"/>
    </source>
</evidence>
<name>A0A507AG85_9PEZI</name>
<accession>A0A507AG85</accession>
<dbReference type="AlphaFoldDB" id="A0A507AG85"/>
<dbReference type="GeneID" id="41977991"/>